<evidence type="ECO:0000313" key="1">
    <source>
        <dbReference type="EMBL" id="KOX79457.1"/>
    </source>
</evidence>
<protein>
    <submittedName>
        <fullName evidence="1">Uncharacterized protein</fullName>
    </submittedName>
</protein>
<accession>A0A0M9A8M1</accession>
<organism evidence="1 2">
    <name type="scientific">Melipona quadrifasciata</name>
    <dbReference type="NCBI Taxonomy" id="166423"/>
    <lineage>
        <taxon>Eukaryota</taxon>
        <taxon>Metazoa</taxon>
        <taxon>Ecdysozoa</taxon>
        <taxon>Arthropoda</taxon>
        <taxon>Hexapoda</taxon>
        <taxon>Insecta</taxon>
        <taxon>Pterygota</taxon>
        <taxon>Neoptera</taxon>
        <taxon>Endopterygota</taxon>
        <taxon>Hymenoptera</taxon>
        <taxon>Apocrita</taxon>
        <taxon>Aculeata</taxon>
        <taxon>Apoidea</taxon>
        <taxon>Anthophila</taxon>
        <taxon>Apidae</taxon>
        <taxon>Melipona</taxon>
    </lineage>
</organism>
<keyword evidence="2" id="KW-1185">Reference proteome</keyword>
<sequence length="71" mass="8426">MRNSGFVIWRTEYTMWNMKKQSRQVRTRAVVVVEPGHQFRMMKTEVWALKPTRIDVGDVATSICRGWLLKN</sequence>
<name>A0A0M9A8M1_9HYME</name>
<dbReference type="Proteomes" id="UP000053105">
    <property type="component" value="Unassembled WGS sequence"/>
</dbReference>
<gene>
    <name evidence="1" type="ORF">WN51_02722</name>
</gene>
<dbReference type="AlphaFoldDB" id="A0A0M9A8M1"/>
<reference evidence="1 2" key="1">
    <citation type="submission" date="2015-07" db="EMBL/GenBank/DDBJ databases">
        <title>The genome of Melipona quadrifasciata.</title>
        <authorList>
            <person name="Pan H."/>
            <person name="Kapheim K."/>
        </authorList>
    </citation>
    <scope>NUCLEOTIDE SEQUENCE [LARGE SCALE GENOMIC DNA]</scope>
    <source>
        <strain evidence="1">0111107301</strain>
        <tissue evidence="1">Whole body</tissue>
    </source>
</reference>
<proteinExistence type="predicted"/>
<evidence type="ECO:0000313" key="2">
    <source>
        <dbReference type="Proteomes" id="UP000053105"/>
    </source>
</evidence>
<dbReference type="EMBL" id="KQ435711">
    <property type="protein sequence ID" value="KOX79457.1"/>
    <property type="molecule type" value="Genomic_DNA"/>
</dbReference>